<dbReference type="GO" id="GO:0000460">
    <property type="term" value="P:maturation of 5.8S rRNA"/>
    <property type="evidence" value="ECO:0007669"/>
    <property type="project" value="TreeGrafter"/>
</dbReference>
<dbReference type="Pfam" id="PF04031">
    <property type="entry name" value="Las1"/>
    <property type="match status" value="1"/>
</dbReference>
<protein>
    <submittedName>
        <fullName evidence="1">Pre-rrna-processing protein las1</fullName>
    </submittedName>
</protein>
<proteinExistence type="predicted"/>
<dbReference type="PANTHER" id="PTHR15002:SF0">
    <property type="entry name" value="RIBOSOMAL BIOGENESIS PROTEIN LAS1L"/>
    <property type="match status" value="1"/>
</dbReference>
<dbReference type="GO" id="GO:0000470">
    <property type="term" value="P:maturation of LSU-rRNA"/>
    <property type="evidence" value="ECO:0007669"/>
    <property type="project" value="TreeGrafter"/>
</dbReference>
<comment type="caution">
    <text evidence="1">The sequence shown here is derived from an EMBL/GenBank/DDBJ whole genome shotgun (WGS) entry which is preliminary data.</text>
</comment>
<name>A0AAW0M1T9_QUESU</name>
<reference evidence="1" key="3">
    <citation type="submission" date="2023-07" db="EMBL/GenBank/DDBJ databases">
        <title>An improved reference 1 genome and first organelle genomes of Quercus suber.</title>
        <authorList>
            <consortium name="Genosuber Consortium"/>
            <person name="Usie A."/>
            <person name="Serra O."/>
            <person name="Barros P."/>
        </authorList>
    </citation>
    <scope>NUCLEOTIDE SEQUENCE</scope>
    <source>
        <strain evidence="1">HL8</strain>
        <tissue evidence="1">Leaves</tissue>
    </source>
</reference>
<dbReference type="AlphaFoldDB" id="A0AAW0M1T9"/>
<dbReference type="GO" id="GO:0090730">
    <property type="term" value="C:Las1 complex"/>
    <property type="evidence" value="ECO:0007669"/>
    <property type="project" value="InterPro"/>
</dbReference>
<evidence type="ECO:0000313" key="1">
    <source>
        <dbReference type="EMBL" id="KAK7856699.1"/>
    </source>
</evidence>
<gene>
    <name evidence="1" type="primary">las1</name>
    <name evidence="1" type="ORF">CFP56_022094</name>
</gene>
<reference evidence="1" key="1">
    <citation type="submission" date="2017-12" db="EMBL/GenBank/DDBJ databases">
        <authorList>
            <person name="Barbosa P."/>
            <person name="Usie A."/>
            <person name="Ramos A.M."/>
        </authorList>
    </citation>
    <scope>NUCLEOTIDE SEQUENCE</scope>
    <source>
        <strain evidence="1">HL8</strain>
        <tissue evidence="1">Leaves</tissue>
    </source>
</reference>
<dbReference type="InterPro" id="IPR007174">
    <property type="entry name" value="Las1"/>
</dbReference>
<dbReference type="PANTHER" id="PTHR15002">
    <property type="entry name" value="RIBOSOMAL BIOGENESIS PROTEIN LAS1L"/>
    <property type="match status" value="1"/>
</dbReference>
<sequence length="309" mass="35326">MGRDIEPRLVEEGRKRHHWSIRGKPPVRRIQIRTWLFLIPREKPKLLFQIRHRSLLNPSDAIDQRATRLRFLLLRFQFPKRFRQLGNPIQRLEKRRVLIGNLAPLGSSFAGNFLLHESQRNADMVIRKVVVVLHGIETQKDPHFRLVNGVVEKTRKKTEVSLAVAADTIGIPRMLIDIHHEGSHRELPALQIVRSASLKALDWLISYYWEPQKKAIPFQGGSTASIRKEIKFKVHELASCLQVDQSPLPDPSVVKGKRSRHSELLCGCNKFFSLVAGKHQSSKYGDRYGTCDVRENGDLGNLDVGANEG</sequence>
<accession>A0AAW0M1T9</accession>
<reference evidence="1" key="2">
    <citation type="journal article" date="2018" name="Sci. Data">
        <title>The draft genome sequence of cork oak.</title>
        <authorList>
            <person name="Ramos A.M."/>
            <person name="Usie A."/>
            <person name="Barbosa P."/>
            <person name="Barros P.M."/>
            <person name="Capote T."/>
            <person name="Chaves I."/>
            <person name="Simoes F."/>
            <person name="Abreu I."/>
            <person name="Carrasquinho I."/>
            <person name="Faro C."/>
            <person name="Guimaraes J.B."/>
            <person name="Mendonca D."/>
            <person name="Nobrega F."/>
            <person name="Rodrigues L."/>
            <person name="Saibo N.J.M."/>
            <person name="Varela M.C."/>
            <person name="Egas C."/>
            <person name="Matos J."/>
            <person name="Miguel C.M."/>
            <person name="Oliveira M.M."/>
            <person name="Ricardo C.P."/>
            <person name="Goncalves S."/>
        </authorList>
    </citation>
    <scope>NUCLEOTIDE SEQUENCE [LARGE SCALE GENOMIC DNA]</scope>
    <source>
        <strain evidence="1">HL8</strain>
    </source>
</reference>
<organism evidence="1">
    <name type="scientific">Quercus suber</name>
    <name type="common">Cork oak</name>
    <dbReference type="NCBI Taxonomy" id="58331"/>
    <lineage>
        <taxon>Eukaryota</taxon>
        <taxon>Viridiplantae</taxon>
        <taxon>Streptophyta</taxon>
        <taxon>Embryophyta</taxon>
        <taxon>Tracheophyta</taxon>
        <taxon>Spermatophyta</taxon>
        <taxon>Magnoliopsida</taxon>
        <taxon>eudicotyledons</taxon>
        <taxon>Gunneridae</taxon>
        <taxon>Pentapetalae</taxon>
        <taxon>rosids</taxon>
        <taxon>fabids</taxon>
        <taxon>Fagales</taxon>
        <taxon>Fagaceae</taxon>
        <taxon>Quercus</taxon>
    </lineage>
</organism>
<dbReference type="GO" id="GO:0004519">
    <property type="term" value="F:endonuclease activity"/>
    <property type="evidence" value="ECO:0007669"/>
    <property type="project" value="InterPro"/>
</dbReference>
<dbReference type="GO" id="GO:0030687">
    <property type="term" value="C:preribosome, large subunit precursor"/>
    <property type="evidence" value="ECO:0007669"/>
    <property type="project" value="TreeGrafter"/>
</dbReference>
<dbReference type="EMBL" id="PKMF04000034">
    <property type="protein sequence ID" value="KAK7856699.1"/>
    <property type="molecule type" value="Genomic_DNA"/>
</dbReference>